<evidence type="ECO:0000256" key="5">
    <source>
        <dbReference type="ARBA" id="ARBA00022776"/>
    </source>
</evidence>
<dbReference type="GO" id="GO:0000793">
    <property type="term" value="C:condensed chromosome"/>
    <property type="evidence" value="ECO:0007669"/>
    <property type="project" value="TreeGrafter"/>
</dbReference>
<keyword evidence="7" id="KW-0131">Cell cycle</keyword>
<dbReference type="InterPro" id="IPR011989">
    <property type="entry name" value="ARM-like"/>
</dbReference>
<comment type="caution">
    <text evidence="10">The sequence shown here is derived from an EMBL/GenBank/DDBJ whole genome shotgun (WGS) entry which is preliminary data.</text>
</comment>
<reference evidence="10 11" key="1">
    <citation type="submission" date="2018-06" db="EMBL/GenBank/DDBJ databases">
        <title>The Genome of Cuscuta australis (Dodder) Provides Insight into the Evolution of Plant Parasitism.</title>
        <authorList>
            <person name="Liu H."/>
        </authorList>
    </citation>
    <scope>NUCLEOTIDE SEQUENCE [LARGE SCALE GENOMIC DNA]</scope>
    <source>
        <strain evidence="11">cv. Yunnan</strain>
        <tissue evidence="10">Vines</tissue>
    </source>
</reference>
<dbReference type="GO" id="GO:0000796">
    <property type="term" value="C:condensin complex"/>
    <property type="evidence" value="ECO:0007669"/>
    <property type="project" value="InterPro"/>
</dbReference>
<comment type="similarity">
    <text evidence="2">Belongs to the CND3 (condensin subunit 3) family.</text>
</comment>
<dbReference type="EMBL" id="NQVE01000154">
    <property type="protein sequence ID" value="RAL43617.1"/>
    <property type="molecule type" value="Genomic_DNA"/>
</dbReference>
<evidence type="ECO:0000256" key="4">
    <source>
        <dbReference type="ARBA" id="ARBA00022618"/>
    </source>
</evidence>
<feature type="compositionally biased region" description="Low complexity" evidence="8">
    <location>
        <begin position="978"/>
        <end position="999"/>
    </location>
</feature>
<keyword evidence="5" id="KW-0498">Mitosis</keyword>
<dbReference type="SUPFAM" id="SSF48371">
    <property type="entry name" value="ARM repeat"/>
    <property type="match status" value="1"/>
</dbReference>
<dbReference type="PANTHER" id="PTHR14418:SF5">
    <property type="entry name" value="CONDENSIN COMPLEX SUBUNIT 3"/>
    <property type="match status" value="1"/>
</dbReference>
<evidence type="ECO:0000256" key="3">
    <source>
        <dbReference type="ARBA" id="ARBA00022454"/>
    </source>
</evidence>
<feature type="domain" description="Nuclear condensin complex subunit 3 C-terminal" evidence="9">
    <location>
        <begin position="531"/>
        <end position="879"/>
    </location>
</feature>
<dbReference type="InterPro" id="IPR027165">
    <property type="entry name" value="CND3"/>
</dbReference>
<dbReference type="GO" id="GO:0007076">
    <property type="term" value="P:mitotic chromosome condensation"/>
    <property type="evidence" value="ECO:0007669"/>
    <property type="project" value="InterPro"/>
</dbReference>
<name>A0A328DCW3_9ASTE</name>
<dbReference type="Proteomes" id="UP000249390">
    <property type="component" value="Unassembled WGS sequence"/>
</dbReference>
<proteinExistence type="inferred from homology"/>
<feature type="region of interest" description="Disordered" evidence="8">
    <location>
        <begin position="949"/>
        <end position="1057"/>
    </location>
</feature>
<dbReference type="PANTHER" id="PTHR14418">
    <property type="entry name" value="CONDENSIN COMPLEX SUBUNIT 3-RELATED"/>
    <property type="match status" value="1"/>
</dbReference>
<evidence type="ECO:0000256" key="2">
    <source>
        <dbReference type="ARBA" id="ARBA00006533"/>
    </source>
</evidence>
<feature type="region of interest" description="Disordered" evidence="8">
    <location>
        <begin position="817"/>
        <end position="839"/>
    </location>
</feature>
<feature type="compositionally biased region" description="Acidic residues" evidence="8">
    <location>
        <begin position="1031"/>
        <end position="1057"/>
    </location>
</feature>
<evidence type="ECO:0000256" key="7">
    <source>
        <dbReference type="ARBA" id="ARBA00023306"/>
    </source>
</evidence>
<dbReference type="InterPro" id="IPR025977">
    <property type="entry name" value="Cnd3_C"/>
</dbReference>
<dbReference type="Pfam" id="PF12719">
    <property type="entry name" value="Cnd3"/>
    <property type="match status" value="1"/>
</dbReference>
<evidence type="ECO:0000313" key="11">
    <source>
        <dbReference type="Proteomes" id="UP000249390"/>
    </source>
</evidence>
<keyword evidence="3" id="KW-0158">Chromosome</keyword>
<dbReference type="GO" id="GO:0051301">
    <property type="term" value="P:cell division"/>
    <property type="evidence" value="ECO:0007669"/>
    <property type="project" value="UniProtKB-KW"/>
</dbReference>
<gene>
    <name evidence="10" type="ORF">DM860_017360</name>
</gene>
<keyword evidence="11" id="KW-1185">Reference proteome</keyword>
<dbReference type="AlphaFoldDB" id="A0A328DCW3"/>
<dbReference type="Gene3D" id="1.25.10.10">
    <property type="entry name" value="Leucine-rich Repeat Variant"/>
    <property type="match status" value="1"/>
</dbReference>
<feature type="compositionally biased region" description="Basic residues" evidence="8">
    <location>
        <begin position="965"/>
        <end position="974"/>
    </location>
</feature>
<evidence type="ECO:0000259" key="9">
    <source>
        <dbReference type="Pfam" id="PF12719"/>
    </source>
</evidence>
<keyword evidence="4" id="KW-0132">Cell division</keyword>
<dbReference type="InterPro" id="IPR016024">
    <property type="entry name" value="ARM-type_fold"/>
</dbReference>
<organism evidence="10 11">
    <name type="scientific">Cuscuta australis</name>
    <dbReference type="NCBI Taxonomy" id="267555"/>
    <lineage>
        <taxon>Eukaryota</taxon>
        <taxon>Viridiplantae</taxon>
        <taxon>Streptophyta</taxon>
        <taxon>Embryophyta</taxon>
        <taxon>Tracheophyta</taxon>
        <taxon>Spermatophyta</taxon>
        <taxon>Magnoliopsida</taxon>
        <taxon>eudicotyledons</taxon>
        <taxon>Gunneridae</taxon>
        <taxon>Pentapetalae</taxon>
        <taxon>asterids</taxon>
        <taxon>lamiids</taxon>
        <taxon>Solanales</taxon>
        <taxon>Convolvulaceae</taxon>
        <taxon>Cuscuteae</taxon>
        <taxon>Cuscuta</taxon>
        <taxon>Cuscuta subgen. Grammica</taxon>
        <taxon>Cuscuta sect. Cleistogrammica</taxon>
    </lineage>
</organism>
<evidence type="ECO:0000313" key="10">
    <source>
        <dbReference type="EMBL" id="RAL43617.1"/>
    </source>
</evidence>
<protein>
    <recommendedName>
        <fullName evidence="9">Nuclear condensin complex subunit 3 C-terminal domain-containing protein</fullName>
    </recommendedName>
</protein>
<sequence>MPATPSSGGSAGDGEKRRLKLAQKVTRVFDEVRSSHATHFRKLKELSALRFHSSVTPENFFAAFCTALTPIFDFQQRTSSAERIIRFVAIFAGARDPKKASDGDSFLEQFLRFLLVAAVASNRTVRIRACQIISEIIMRLPDDTEVSNELWDEVIDGMKLRVGDKVPAVRTFAVRALSRFVIDAENSDVLELLLQTLALEPNPIVRKTIVLSLPPSHSTATTVIECTLDSSETVRKAAYYVLASKFPLQSLSIKLRTTILQRGLADRSLSVMKECLKLMKDEWLGKSCNGEPVNLLKYLDVETYESIGESVMSTLLKEGLVKVHDGQNIRQFFASTSDSDEGQSKSTVQLMEAEVAFFWRTICKHLQMEAQVKGIDAATKTGTESVVHAAIASDSNDLLDRVLPASVPEYVEIVKAHIGAGPNYRFASRQLLLLGAMLDFSDSSNRKVAGEFLQELLHKPLDYELDEHETEVVIGDGINLGGDKEWAAAVSELARKVHAAPGEFEEVVLRVIKELAQPCRERTAGCMQWLHCLAVTSLLLENAQSFHRMQGMAIEPMEILHSVLLPGAKHIHLDVQRAAVRCLGLFGLLEGRPSDDIIKYLRRSFVKGPSTITIMASKALMDLAMWHGPNEVDNALEPPLSSQEHNHTTVVTPIELGNDKDGSEIKLLHLLYDGLGKNDWDDSIDNNEDESVNSILGEGFAKFLLLSEKYSVLPAVSHPQLLAKLIGLYFCSESKDLQRLKQCLSVFFEHYPSLSVNHKICLSKAFVPVMRSMWPGIDGNSVGSNVMVSNMRKRAVRASLFMVQMMQVPIYTKVTETSNEEDGTVSHDDSAGSSSEYESGEEGLAIRIAAEVTSFGGKKTAAEKSYISALCRTLMLLHFRSSEQEAAKLMRQLLNRVFESAAAEKDIVKDLKQMAERLQALDRHPDQKLSSDKVQLILERLEVEVELDENVTMEVPPTPAPRSTRPNRGRRRARRENVSSSSSSSDEEFSPSSVVPVNPAGVMSTRSQRASKTVALSKMTANRRRTAKIQEEDDDDEDEDDGSEVTNDDDDDDSDAF</sequence>
<comment type="subcellular location">
    <subcellularLocation>
        <location evidence="1">Chromosome</location>
    </subcellularLocation>
</comment>
<keyword evidence="6" id="KW-0226">DNA condensation</keyword>
<accession>A0A328DCW3</accession>
<evidence type="ECO:0000256" key="6">
    <source>
        <dbReference type="ARBA" id="ARBA00023067"/>
    </source>
</evidence>
<evidence type="ECO:0000256" key="8">
    <source>
        <dbReference type="SAM" id="MobiDB-lite"/>
    </source>
</evidence>
<evidence type="ECO:0000256" key="1">
    <source>
        <dbReference type="ARBA" id="ARBA00004286"/>
    </source>
</evidence>